<organism evidence="17 18">
    <name type="scientific">Sinanaerobacter chloroacetimidivorans</name>
    <dbReference type="NCBI Taxonomy" id="2818044"/>
    <lineage>
        <taxon>Bacteria</taxon>
        <taxon>Bacillati</taxon>
        <taxon>Bacillota</taxon>
        <taxon>Clostridia</taxon>
        <taxon>Peptostreptococcales</taxon>
        <taxon>Anaerovoracaceae</taxon>
        <taxon>Sinanaerobacter</taxon>
    </lineage>
</organism>
<evidence type="ECO:0000259" key="16">
    <source>
        <dbReference type="SMART" id="SM00936"/>
    </source>
</evidence>
<feature type="binding site" evidence="14">
    <location>
        <position position="226"/>
    </location>
    <ligand>
        <name>substrate</name>
    </ligand>
</feature>
<evidence type="ECO:0000256" key="5">
    <source>
        <dbReference type="ARBA" id="ARBA00022645"/>
    </source>
</evidence>
<evidence type="ECO:0000313" key="17">
    <source>
        <dbReference type="EMBL" id="MBR0600208.1"/>
    </source>
</evidence>
<dbReference type="UniPathway" id="UPA00219"/>
<dbReference type="SUPFAM" id="SSF69189">
    <property type="entry name" value="Penicillin-binding protein associated domain"/>
    <property type="match status" value="1"/>
</dbReference>
<evidence type="ECO:0000256" key="8">
    <source>
        <dbReference type="ARBA" id="ARBA00022801"/>
    </source>
</evidence>
<dbReference type="GO" id="GO:0009002">
    <property type="term" value="F:serine-type D-Ala-D-Ala carboxypeptidase activity"/>
    <property type="evidence" value="ECO:0007669"/>
    <property type="project" value="UniProtKB-EC"/>
</dbReference>
<comment type="function">
    <text evidence="1">Removes C-terminal D-alanyl residues from sugar-peptide cell wall precursors.</text>
</comment>
<dbReference type="GO" id="GO:0006508">
    <property type="term" value="P:proteolysis"/>
    <property type="evidence" value="ECO:0007669"/>
    <property type="project" value="UniProtKB-KW"/>
</dbReference>
<dbReference type="InterPro" id="IPR037167">
    <property type="entry name" value="Peptidase_S11_C_sf"/>
</dbReference>
<dbReference type="InterPro" id="IPR018044">
    <property type="entry name" value="Peptidase_S11"/>
</dbReference>
<dbReference type="InterPro" id="IPR001967">
    <property type="entry name" value="Peptidase_S11_N"/>
</dbReference>
<keyword evidence="7" id="KW-0732">Signal</keyword>
<evidence type="ECO:0000256" key="3">
    <source>
        <dbReference type="ARBA" id="ARBA00007164"/>
    </source>
</evidence>
<evidence type="ECO:0000256" key="11">
    <source>
        <dbReference type="ARBA" id="ARBA00023316"/>
    </source>
</evidence>
<accession>A0A8J7W6G3</accession>
<protein>
    <recommendedName>
        <fullName evidence="4">serine-type D-Ala-D-Ala carboxypeptidase</fullName>
        <ecNumber evidence="4">3.4.16.4</ecNumber>
    </recommendedName>
</protein>
<dbReference type="RefSeq" id="WP_227020322.1">
    <property type="nucleotide sequence ID" value="NZ_JAGSND010000022.1"/>
</dbReference>
<comment type="similarity">
    <text evidence="3 15">Belongs to the peptidase S11 family.</text>
</comment>
<reference evidence="17" key="1">
    <citation type="submission" date="2021-04" db="EMBL/GenBank/DDBJ databases">
        <title>Sinoanaerobacter chloroacetimidivorans sp. nov., an obligate anaerobic bacterium isolated from anaerobic sludge.</title>
        <authorList>
            <person name="Bao Y."/>
        </authorList>
    </citation>
    <scope>NUCLEOTIDE SEQUENCE</scope>
    <source>
        <strain evidence="17">BAD-6</strain>
    </source>
</reference>
<evidence type="ECO:0000256" key="2">
    <source>
        <dbReference type="ARBA" id="ARBA00004752"/>
    </source>
</evidence>
<dbReference type="Pfam" id="PF00768">
    <property type="entry name" value="Peptidase_S11"/>
    <property type="match status" value="1"/>
</dbReference>
<keyword evidence="8" id="KW-0378">Hydrolase</keyword>
<comment type="pathway">
    <text evidence="2">Cell wall biogenesis; peptidoglycan biosynthesis.</text>
</comment>
<reference evidence="17" key="2">
    <citation type="submission" date="2021-04" db="EMBL/GenBank/DDBJ databases">
        <authorList>
            <person name="Liu J."/>
        </authorList>
    </citation>
    <scope>NUCLEOTIDE SEQUENCE</scope>
    <source>
        <strain evidence="17">BAD-6</strain>
    </source>
</reference>
<dbReference type="PANTHER" id="PTHR21581">
    <property type="entry name" value="D-ALANYL-D-ALANINE CARBOXYPEPTIDASE"/>
    <property type="match status" value="1"/>
</dbReference>
<dbReference type="Pfam" id="PF07943">
    <property type="entry name" value="PBP5_C"/>
    <property type="match status" value="1"/>
</dbReference>
<feature type="active site" description="Proton acceptor" evidence="13">
    <location>
        <position position="68"/>
    </location>
</feature>
<keyword evidence="5 17" id="KW-0121">Carboxypeptidase</keyword>
<dbReference type="InterPro" id="IPR012907">
    <property type="entry name" value="Peptidase_S11_C"/>
</dbReference>
<feature type="active site" evidence="13">
    <location>
        <position position="120"/>
    </location>
</feature>
<dbReference type="PRINTS" id="PR00725">
    <property type="entry name" value="DADACBPTASE1"/>
</dbReference>
<dbReference type="Gene3D" id="3.40.710.10">
    <property type="entry name" value="DD-peptidase/beta-lactamase superfamily"/>
    <property type="match status" value="1"/>
</dbReference>
<evidence type="ECO:0000256" key="6">
    <source>
        <dbReference type="ARBA" id="ARBA00022670"/>
    </source>
</evidence>
<dbReference type="Proteomes" id="UP000675664">
    <property type="component" value="Unassembled WGS sequence"/>
</dbReference>
<dbReference type="SUPFAM" id="SSF56601">
    <property type="entry name" value="beta-lactamase/transpeptidase-like"/>
    <property type="match status" value="1"/>
</dbReference>
<sequence length="364" mass="40567">MRRIIISILLIALMGLFTPIYGEPALEKQVPEPPAVSAQNAIVIEADSGKVLYEKNADEKAYPASITKILTALLAIENGDLEKKVKVSQNAAGVEGSSIYLEKGEKIPLRDLVYGLMLRSGNDAAIAISEAIGGTTDNFVAMMNERAKEIGAVNTHFMNPNGLHHDEHYTTARDMALISREAMKNEEFKTVARAKSWITDRGVGKYNYFYNKNKVIYQYEGGTGIKIGYTKAAGRTLVASSERNGMELICVVLNAPDWFNDTYKLMDYVYNNYEKILIAPGQRPLKAVKVIKGCKDFVYVGPKQDITIPGMKETNSNISIEYVMSTGIKAPVCRWQKAGELKIYVNNEYIYSAPLFYLEDIDRK</sequence>
<evidence type="ECO:0000256" key="10">
    <source>
        <dbReference type="ARBA" id="ARBA00022984"/>
    </source>
</evidence>
<proteinExistence type="inferred from homology"/>
<dbReference type="PANTHER" id="PTHR21581:SF33">
    <property type="entry name" value="D-ALANYL-D-ALANINE CARBOXYPEPTIDASE DACB"/>
    <property type="match status" value="1"/>
</dbReference>
<evidence type="ECO:0000256" key="1">
    <source>
        <dbReference type="ARBA" id="ARBA00003217"/>
    </source>
</evidence>
<dbReference type="GO" id="GO:0009252">
    <property type="term" value="P:peptidoglycan biosynthetic process"/>
    <property type="evidence" value="ECO:0007669"/>
    <property type="project" value="UniProtKB-UniPathway"/>
</dbReference>
<evidence type="ECO:0000256" key="7">
    <source>
        <dbReference type="ARBA" id="ARBA00022729"/>
    </source>
</evidence>
<dbReference type="InterPro" id="IPR015956">
    <property type="entry name" value="Peniciliin-bd_prot_C_sf"/>
</dbReference>
<dbReference type="Gene3D" id="2.60.410.10">
    <property type="entry name" value="D-Ala-D-Ala carboxypeptidase, C-terminal domain"/>
    <property type="match status" value="1"/>
</dbReference>
<evidence type="ECO:0000313" key="18">
    <source>
        <dbReference type="Proteomes" id="UP000675664"/>
    </source>
</evidence>
<comment type="catalytic activity">
    <reaction evidence="12">
        <text>Preferential cleavage: (Ac)2-L-Lys-D-Ala-|-D-Ala. Also transpeptidation of peptidyl-alanyl moieties that are N-acyl substituents of D-alanine.</text>
        <dbReference type="EC" id="3.4.16.4"/>
    </reaction>
</comment>
<evidence type="ECO:0000256" key="4">
    <source>
        <dbReference type="ARBA" id="ARBA00012448"/>
    </source>
</evidence>
<dbReference type="EC" id="3.4.16.4" evidence="4"/>
<dbReference type="GO" id="GO:0008360">
    <property type="term" value="P:regulation of cell shape"/>
    <property type="evidence" value="ECO:0007669"/>
    <property type="project" value="UniProtKB-KW"/>
</dbReference>
<dbReference type="GO" id="GO:0071555">
    <property type="term" value="P:cell wall organization"/>
    <property type="evidence" value="ECO:0007669"/>
    <property type="project" value="UniProtKB-KW"/>
</dbReference>
<evidence type="ECO:0000256" key="13">
    <source>
        <dbReference type="PIRSR" id="PIRSR618044-1"/>
    </source>
</evidence>
<keyword evidence="9" id="KW-0133">Cell shape</keyword>
<keyword evidence="10" id="KW-0573">Peptidoglycan synthesis</keyword>
<dbReference type="InterPro" id="IPR012338">
    <property type="entry name" value="Beta-lactam/transpept-like"/>
</dbReference>
<evidence type="ECO:0000256" key="14">
    <source>
        <dbReference type="PIRSR" id="PIRSR618044-2"/>
    </source>
</evidence>
<dbReference type="AlphaFoldDB" id="A0A8J7W6G3"/>
<name>A0A8J7W6G3_9FIRM</name>
<keyword evidence="18" id="KW-1185">Reference proteome</keyword>
<dbReference type="EMBL" id="JAGSND010000022">
    <property type="protein sequence ID" value="MBR0600208.1"/>
    <property type="molecule type" value="Genomic_DNA"/>
</dbReference>
<feature type="active site" description="Acyl-ester intermediate" evidence="13">
    <location>
        <position position="65"/>
    </location>
</feature>
<evidence type="ECO:0000256" key="12">
    <source>
        <dbReference type="ARBA" id="ARBA00034000"/>
    </source>
</evidence>
<comment type="caution">
    <text evidence="17">The sequence shown here is derived from an EMBL/GenBank/DDBJ whole genome shotgun (WGS) entry which is preliminary data.</text>
</comment>
<evidence type="ECO:0000256" key="9">
    <source>
        <dbReference type="ARBA" id="ARBA00022960"/>
    </source>
</evidence>
<keyword evidence="6" id="KW-0645">Protease</keyword>
<dbReference type="SMART" id="SM00936">
    <property type="entry name" value="PBP5_C"/>
    <property type="match status" value="1"/>
</dbReference>
<evidence type="ECO:0000256" key="15">
    <source>
        <dbReference type="RuleBase" id="RU004016"/>
    </source>
</evidence>
<feature type="domain" description="Peptidase S11 D-Ala-D-Ala carboxypeptidase A C-terminal" evidence="16">
    <location>
        <begin position="273"/>
        <end position="363"/>
    </location>
</feature>
<gene>
    <name evidence="17" type="ORF">KCX82_20185</name>
</gene>
<keyword evidence="11" id="KW-0961">Cell wall biogenesis/degradation</keyword>